<dbReference type="Gene3D" id="2.30.30.760">
    <property type="match status" value="1"/>
</dbReference>
<dbReference type="InterPro" id="IPR017585">
    <property type="entry name" value="SAF_FlgA"/>
</dbReference>
<dbReference type="RefSeq" id="WP_126700459.1">
    <property type="nucleotide sequence ID" value="NZ_RWKW01000047.1"/>
</dbReference>
<evidence type="ECO:0000256" key="4">
    <source>
        <dbReference type="RuleBase" id="RU362063"/>
    </source>
</evidence>
<dbReference type="CDD" id="cd11614">
    <property type="entry name" value="SAF_CpaB_FlgA_like"/>
    <property type="match status" value="1"/>
</dbReference>
<gene>
    <name evidence="6" type="primary">flgA</name>
    <name evidence="6" type="ORF">EJC49_13485</name>
</gene>
<keyword evidence="6" id="KW-0966">Cell projection</keyword>
<name>A0A3R9YEM2_9HYPH</name>
<feature type="chain" id="PRO_5018377337" description="Flagella basal body P-ring formation protein FlgA" evidence="4">
    <location>
        <begin position="25"/>
        <end position="152"/>
    </location>
</feature>
<feature type="signal peptide" evidence="4">
    <location>
        <begin position="1"/>
        <end position="24"/>
    </location>
</feature>
<dbReference type="InterPro" id="IPR039246">
    <property type="entry name" value="Flagellar_FlgA"/>
</dbReference>
<dbReference type="GO" id="GO:0042597">
    <property type="term" value="C:periplasmic space"/>
    <property type="evidence" value="ECO:0007669"/>
    <property type="project" value="UniProtKB-SubCell"/>
</dbReference>
<keyword evidence="7" id="KW-1185">Reference proteome</keyword>
<evidence type="ECO:0000313" key="7">
    <source>
        <dbReference type="Proteomes" id="UP000278398"/>
    </source>
</evidence>
<evidence type="ECO:0000256" key="1">
    <source>
        <dbReference type="ARBA" id="ARBA00004418"/>
    </source>
</evidence>
<dbReference type="Proteomes" id="UP000278398">
    <property type="component" value="Unassembled WGS sequence"/>
</dbReference>
<dbReference type="AlphaFoldDB" id="A0A3R9YEM2"/>
<keyword evidence="2 4" id="KW-0732">Signal</keyword>
<evidence type="ECO:0000256" key="2">
    <source>
        <dbReference type="ARBA" id="ARBA00022729"/>
    </source>
</evidence>
<keyword evidence="6" id="KW-0969">Cilium</keyword>
<evidence type="ECO:0000259" key="5">
    <source>
        <dbReference type="SMART" id="SM00858"/>
    </source>
</evidence>
<dbReference type="SMART" id="SM00858">
    <property type="entry name" value="SAF"/>
    <property type="match status" value="1"/>
</dbReference>
<dbReference type="GO" id="GO:0044780">
    <property type="term" value="P:bacterial-type flagellum assembly"/>
    <property type="evidence" value="ECO:0007669"/>
    <property type="project" value="InterPro"/>
</dbReference>
<dbReference type="Pfam" id="PF13144">
    <property type="entry name" value="ChapFlgA"/>
    <property type="match status" value="1"/>
</dbReference>
<feature type="domain" description="SAF" evidence="5">
    <location>
        <begin position="26"/>
        <end position="89"/>
    </location>
</feature>
<dbReference type="PANTHER" id="PTHR36307:SF1">
    <property type="entry name" value="FLAGELLA BASAL BODY P-RING FORMATION PROTEIN FLGA"/>
    <property type="match status" value="1"/>
</dbReference>
<dbReference type="EMBL" id="RWKW01000047">
    <property type="protein sequence ID" value="RST85854.1"/>
    <property type="molecule type" value="Genomic_DNA"/>
</dbReference>
<comment type="similarity">
    <text evidence="4">Belongs to the FlgA family.</text>
</comment>
<proteinExistence type="inferred from homology"/>
<keyword evidence="3 4" id="KW-0574">Periplasm</keyword>
<dbReference type="NCBIfam" id="TIGR03170">
    <property type="entry name" value="flgA_cterm"/>
    <property type="match status" value="1"/>
</dbReference>
<evidence type="ECO:0000256" key="3">
    <source>
        <dbReference type="ARBA" id="ARBA00022764"/>
    </source>
</evidence>
<organism evidence="6 7">
    <name type="scientific">Aquibium carbonis</name>
    <dbReference type="NCBI Taxonomy" id="2495581"/>
    <lineage>
        <taxon>Bacteria</taxon>
        <taxon>Pseudomonadati</taxon>
        <taxon>Pseudomonadota</taxon>
        <taxon>Alphaproteobacteria</taxon>
        <taxon>Hyphomicrobiales</taxon>
        <taxon>Phyllobacteriaceae</taxon>
        <taxon>Aquibium</taxon>
    </lineage>
</organism>
<sequence>MTRALHMIVAAALFVGGLATMASAADTAIIPKRVIYPGETIDAGALTEVQLRNPARVTTEIAYVAEDIEGKVAKRTLLPGRFIPLSSVREAYVVEAGSPVEVNFAHNGLHITTMAIPLQPGSIGDMIRVRNADSGTVFSGIVLANGTVRVGN</sequence>
<comment type="caution">
    <text evidence="6">The sequence shown here is derived from an EMBL/GenBank/DDBJ whole genome shotgun (WGS) entry which is preliminary data.</text>
</comment>
<keyword evidence="4" id="KW-1005">Bacterial flagellum biogenesis</keyword>
<comment type="subcellular location">
    <subcellularLocation>
        <location evidence="1 4">Periplasm</location>
    </subcellularLocation>
</comment>
<protein>
    <recommendedName>
        <fullName evidence="4">Flagella basal body P-ring formation protein FlgA</fullName>
    </recommendedName>
</protein>
<comment type="function">
    <text evidence="4">Involved in the assembly process of the P-ring formation. It may associate with FlgF on the rod constituting a structure essential for the P-ring assembly or may act as a modulator protein for the P-ring assembly.</text>
</comment>
<dbReference type="InterPro" id="IPR013974">
    <property type="entry name" value="SAF"/>
</dbReference>
<reference evidence="6 7" key="1">
    <citation type="submission" date="2018-12" db="EMBL/GenBank/DDBJ databases">
        <title>Mesorhizobium carbonis sp. nov., isolated from coal mine water.</title>
        <authorList>
            <person name="Xin W."/>
            <person name="Xu Z."/>
            <person name="Xiang F."/>
            <person name="Zhang J."/>
            <person name="Xi L."/>
            <person name="Liu J."/>
        </authorList>
    </citation>
    <scope>NUCLEOTIDE SEQUENCE [LARGE SCALE GENOMIC DNA]</scope>
    <source>
        <strain evidence="6 7">B2.3</strain>
    </source>
</reference>
<dbReference type="OrthoDB" id="8448733at2"/>
<dbReference type="PANTHER" id="PTHR36307">
    <property type="entry name" value="FLAGELLA BASAL BODY P-RING FORMATION PROTEIN FLGA"/>
    <property type="match status" value="1"/>
</dbReference>
<accession>A0A3R9YEM2</accession>
<keyword evidence="6" id="KW-0282">Flagellum</keyword>
<evidence type="ECO:0000313" key="6">
    <source>
        <dbReference type="EMBL" id="RST85854.1"/>
    </source>
</evidence>